<dbReference type="PANTHER" id="PTHR30055">
    <property type="entry name" value="HTH-TYPE TRANSCRIPTIONAL REGULATOR RUTR"/>
    <property type="match status" value="1"/>
</dbReference>
<dbReference type="AlphaFoldDB" id="A0A1Q4VCH2"/>
<reference evidence="5 6" key="1">
    <citation type="submission" date="2015-06" db="EMBL/GenBank/DDBJ databases">
        <title>Cloning and characterization of the uncialamcin biosynthetic gene cluster.</title>
        <authorList>
            <person name="Yan X."/>
            <person name="Huang T."/>
            <person name="Ge H."/>
            <person name="Shen B."/>
        </authorList>
    </citation>
    <scope>NUCLEOTIDE SEQUENCE [LARGE SCALE GENOMIC DNA]</scope>
    <source>
        <strain evidence="5 6">DCA2648</strain>
    </source>
</reference>
<feature type="domain" description="HTH tetR-type" evidence="4">
    <location>
        <begin position="23"/>
        <end position="83"/>
    </location>
</feature>
<accession>A0A1Q4VCH2</accession>
<dbReference type="RefSeq" id="WP_073782791.1">
    <property type="nucleotide sequence ID" value="NZ_LFBV01000001.1"/>
</dbReference>
<evidence type="ECO:0000256" key="1">
    <source>
        <dbReference type="ARBA" id="ARBA00023125"/>
    </source>
</evidence>
<dbReference type="Pfam" id="PF00440">
    <property type="entry name" value="TetR_N"/>
    <property type="match status" value="1"/>
</dbReference>
<evidence type="ECO:0000313" key="6">
    <source>
        <dbReference type="Proteomes" id="UP000186455"/>
    </source>
</evidence>
<dbReference type="InterPro" id="IPR009057">
    <property type="entry name" value="Homeodomain-like_sf"/>
</dbReference>
<dbReference type="InterPro" id="IPR001647">
    <property type="entry name" value="HTH_TetR"/>
</dbReference>
<dbReference type="Proteomes" id="UP000186455">
    <property type="component" value="Unassembled WGS sequence"/>
</dbReference>
<evidence type="ECO:0000259" key="4">
    <source>
        <dbReference type="PROSITE" id="PS50977"/>
    </source>
</evidence>
<dbReference type="EMBL" id="LFBV01000001">
    <property type="protein sequence ID" value="OKH95528.1"/>
    <property type="molecule type" value="Genomic_DNA"/>
</dbReference>
<feature type="compositionally biased region" description="Basic and acidic residues" evidence="3">
    <location>
        <begin position="16"/>
        <end position="25"/>
    </location>
</feature>
<dbReference type="PROSITE" id="PS50977">
    <property type="entry name" value="HTH_TETR_2"/>
    <property type="match status" value="1"/>
</dbReference>
<dbReference type="InterPro" id="IPR036271">
    <property type="entry name" value="Tet_transcr_reg_TetR-rel_C_sf"/>
</dbReference>
<dbReference type="InterPro" id="IPR050109">
    <property type="entry name" value="HTH-type_TetR-like_transc_reg"/>
</dbReference>
<proteinExistence type="predicted"/>
<dbReference type="Pfam" id="PF17920">
    <property type="entry name" value="TetR_C_16"/>
    <property type="match status" value="1"/>
</dbReference>
<gene>
    <name evidence="5" type="ORF">AB852_01490</name>
</gene>
<name>A0A1Q4VCH2_9ACTN</name>
<dbReference type="GO" id="GO:0003700">
    <property type="term" value="F:DNA-binding transcription factor activity"/>
    <property type="evidence" value="ECO:0007669"/>
    <property type="project" value="TreeGrafter"/>
</dbReference>
<comment type="caution">
    <text evidence="5">The sequence shown here is derived from an EMBL/GenBank/DDBJ whole genome shotgun (WGS) entry which is preliminary data.</text>
</comment>
<dbReference type="Gene3D" id="1.10.10.60">
    <property type="entry name" value="Homeodomain-like"/>
    <property type="match status" value="1"/>
</dbReference>
<evidence type="ECO:0000256" key="2">
    <source>
        <dbReference type="PROSITE-ProRule" id="PRU00335"/>
    </source>
</evidence>
<evidence type="ECO:0000313" key="5">
    <source>
        <dbReference type="EMBL" id="OKH95528.1"/>
    </source>
</evidence>
<dbReference type="Gene3D" id="1.10.357.10">
    <property type="entry name" value="Tetracycline Repressor, domain 2"/>
    <property type="match status" value="1"/>
</dbReference>
<protein>
    <submittedName>
        <fullName evidence="5">TetR family transcriptional regulator</fullName>
    </submittedName>
</protein>
<keyword evidence="1 2" id="KW-0238">DNA-binding</keyword>
<keyword evidence="6" id="KW-1185">Reference proteome</keyword>
<dbReference type="SUPFAM" id="SSF46689">
    <property type="entry name" value="Homeodomain-like"/>
    <property type="match status" value="1"/>
</dbReference>
<dbReference type="PANTHER" id="PTHR30055:SF235">
    <property type="entry name" value="TRANSCRIPTIONAL REGULATORY PROTEIN"/>
    <property type="match status" value="1"/>
</dbReference>
<feature type="DNA-binding region" description="H-T-H motif" evidence="2">
    <location>
        <begin position="46"/>
        <end position="65"/>
    </location>
</feature>
<feature type="region of interest" description="Disordered" evidence="3">
    <location>
        <begin position="1"/>
        <end position="25"/>
    </location>
</feature>
<organism evidence="5 6">
    <name type="scientific">Streptomyces uncialis</name>
    <dbReference type="NCBI Taxonomy" id="1048205"/>
    <lineage>
        <taxon>Bacteria</taxon>
        <taxon>Bacillati</taxon>
        <taxon>Actinomycetota</taxon>
        <taxon>Actinomycetes</taxon>
        <taxon>Kitasatosporales</taxon>
        <taxon>Streptomycetaceae</taxon>
        <taxon>Streptomyces</taxon>
    </lineage>
</organism>
<dbReference type="PRINTS" id="PR00455">
    <property type="entry name" value="HTHTETR"/>
</dbReference>
<dbReference type="InterPro" id="IPR041678">
    <property type="entry name" value="TetR_C_16"/>
</dbReference>
<dbReference type="SUPFAM" id="SSF48498">
    <property type="entry name" value="Tetracyclin repressor-like, C-terminal domain"/>
    <property type="match status" value="1"/>
</dbReference>
<evidence type="ECO:0000256" key="3">
    <source>
        <dbReference type="SAM" id="MobiDB-lite"/>
    </source>
</evidence>
<dbReference type="STRING" id="1048205.AB852_01490"/>
<sequence length="207" mass="22860">MTSDDAHPPPTAGTADGRERKGQRTRRRILEAARKQFAQSGFERATIRAIAADAGVDKASVIHYFGTKQELFREAADWHIPVTELTTDDPGQSVENYLRYMLTSWSNDPDTPMTALLRASMTSEEAAALLRERVTEQAVDPVAERLGDDPDARLRAALVGAMMMGIATHRYVLRLPDLAAADLTDVLRVSVPVLRELLVRPDDRPPA</sequence>
<dbReference type="GO" id="GO:0000976">
    <property type="term" value="F:transcription cis-regulatory region binding"/>
    <property type="evidence" value="ECO:0007669"/>
    <property type="project" value="TreeGrafter"/>
</dbReference>